<protein>
    <recommendedName>
        <fullName evidence="6">S-protein homolog</fullName>
    </recommendedName>
</protein>
<feature type="signal peptide" evidence="6">
    <location>
        <begin position="1"/>
        <end position="22"/>
    </location>
</feature>
<evidence type="ECO:0000256" key="1">
    <source>
        <dbReference type="ARBA" id="ARBA00004613"/>
    </source>
</evidence>
<comment type="similarity">
    <text evidence="2 6">Belongs to the plant self-incompatibility (S1) protein family.</text>
</comment>
<accession>A0A540MB35</accession>
<keyword evidence="3 6" id="KW-0713">Self-incompatibility</keyword>
<dbReference type="PANTHER" id="PTHR31232:SF172">
    <property type="entry name" value="S-PROTEIN HOMOLOG"/>
    <property type="match status" value="1"/>
</dbReference>
<organism evidence="7 8">
    <name type="scientific">Malus baccata</name>
    <name type="common">Siberian crab apple</name>
    <name type="synonym">Pyrus baccata</name>
    <dbReference type="NCBI Taxonomy" id="106549"/>
    <lineage>
        <taxon>Eukaryota</taxon>
        <taxon>Viridiplantae</taxon>
        <taxon>Streptophyta</taxon>
        <taxon>Embryophyta</taxon>
        <taxon>Tracheophyta</taxon>
        <taxon>Spermatophyta</taxon>
        <taxon>Magnoliopsida</taxon>
        <taxon>eudicotyledons</taxon>
        <taxon>Gunneridae</taxon>
        <taxon>Pentapetalae</taxon>
        <taxon>rosids</taxon>
        <taxon>fabids</taxon>
        <taxon>Rosales</taxon>
        <taxon>Rosaceae</taxon>
        <taxon>Amygdaloideae</taxon>
        <taxon>Maleae</taxon>
        <taxon>Malus</taxon>
    </lineage>
</organism>
<evidence type="ECO:0000313" key="8">
    <source>
        <dbReference type="Proteomes" id="UP000315295"/>
    </source>
</evidence>
<reference evidence="7 8" key="1">
    <citation type="journal article" date="2019" name="G3 (Bethesda)">
        <title>Sequencing of a Wild Apple (Malus baccata) Genome Unravels the Differences Between Cultivated and Wild Apple Species Regarding Disease Resistance and Cold Tolerance.</title>
        <authorList>
            <person name="Chen X."/>
        </authorList>
    </citation>
    <scope>NUCLEOTIDE SEQUENCE [LARGE SCALE GENOMIC DNA]</scope>
    <source>
        <strain evidence="8">cv. Shandingzi</strain>
        <tissue evidence="7">Leaves</tissue>
    </source>
</reference>
<dbReference type="Pfam" id="PF05938">
    <property type="entry name" value="Self-incomp_S1"/>
    <property type="match status" value="1"/>
</dbReference>
<evidence type="ECO:0000256" key="3">
    <source>
        <dbReference type="ARBA" id="ARBA00022471"/>
    </source>
</evidence>
<dbReference type="AlphaFoldDB" id="A0A540MB35"/>
<evidence type="ECO:0000256" key="4">
    <source>
        <dbReference type="ARBA" id="ARBA00022525"/>
    </source>
</evidence>
<dbReference type="GO" id="GO:0005576">
    <property type="term" value="C:extracellular region"/>
    <property type="evidence" value="ECO:0007669"/>
    <property type="project" value="UniProtKB-SubCell"/>
</dbReference>
<keyword evidence="5 6" id="KW-0732">Signal</keyword>
<dbReference type="PANTHER" id="PTHR31232">
    <property type="match status" value="1"/>
</dbReference>
<sequence length="152" mass="17314">MMRAFLSHTIFLLLAISTLVMSSPSSAAPVGPHSGNYLVQIRNELSGTATILKVHCKSNGGGDLGSHWISSGDRFTVRFHNDKCVSTEYWCKLSWEYSKSKSHGGNYRFFNCDKSFLESCGFQECTWKVKDDGIYLHDLDELQDLKYYHWQT</sequence>
<dbReference type="InterPro" id="IPR010264">
    <property type="entry name" value="Self-incomp_S1"/>
</dbReference>
<evidence type="ECO:0000256" key="6">
    <source>
        <dbReference type="RuleBase" id="RU367044"/>
    </source>
</evidence>
<gene>
    <name evidence="7" type="ORF">C1H46_018423</name>
</gene>
<evidence type="ECO:0000256" key="5">
    <source>
        <dbReference type="ARBA" id="ARBA00022729"/>
    </source>
</evidence>
<proteinExistence type="inferred from homology"/>
<feature type="chain" id="PRO_5025094450" description="S-protein homolog" evidence="6">
    <location>
        <begin position="23"/>
        <end position="152"/>
    </location>
</feature>
<keyword evidence="8" id="KW-1185">Reference proteome</keyword>
<dbReference type="EMBL" id="VIEB01000302">
    <property type="protein sequence ID" value="TQD95936.1"/>
    <property type="molecule type" value="Genomic_DNA"/>
</dbReference>
<evidence type="ECO:0000313" key="7">
    <source>
        <dbReference type="EMBL" id="TQD95936.1"/>
    </source>
</evidence>
<evidence type="ECO:0000256" key="2">
    <source>
        <dbReference type="ARBA" id="ARBA00005581"/>
    </source>
</evidence>
<dbReference type="Proteomes" id="UP000315295">
    <property type="component" value="Unassembled WGS sequence"/>
</dbReference>
<name>A0A540MB35_MALBA</name>
<dbReference type="GO" id="GO:0060320">
    <property type="term" value="P:rejection of self pollen"/>
    <property type="evidence" value="ECO:0007669"/>
    <property type="project" value="UniProtKB-KW"/>
</dbReference>
<comment type="subcellular location">
    <subcellularLocation>
        <location evidence="1 6">Secreted</location>
    </subcellularLocation>
</comment>
<keyword evidence="4 6" id="KW-0964">Secreted</keyword>
<comment type="caution">
    <text evidence="7">The sequence shown here is derived from an EMBL/GenBank/DDBJ whole genome shotgun (WGS) entry which is preliminary data.</text>
</comment>